<sequence length="394" mass="41811">MSITPPAIPAQEFADRRARAVKAAQAAGLDALLVCSRGGGTVDRFADVMYLTNFYTSFPYTPDHQDAWSGRAHSFLVLPVNGSPRLIIDIPKRADVHLADKDVVYTDFVIEATIEALREAGLGNAKVGLVGEDVMPVSFHRAITTALPGIVFTPADAILTAMRRIKSPAEIALLRHASVVGSRMMDKMMAAVVPGASHGDIVAAGMQSLLPAGGMLYNSFMASGRGGDNPKIVRQAFPTWGSPERLEAGDWFRAGISGVVGGYIFDLSRSKAVGGSTTNRQISLFEAAISCVEAGIEAIRPGATAGDLATAGLGRQRELGFEIKGVFSGLGHGIGLGWDAPWLTPGEPTPITPGMVLCFERTVEQDGYVGDFEETVLVTETGIEMLTDATKRNY</sequence>
<evidence type="ECO:0000313" key="2">
    <source>
        <dbReference type="Proteomes" id="UP000616151"/>
    </source>
</evidence>
<protein>
    <submittedName>
        <fullName evidence="1">Aminopeptidase P family protein</fullName>
    </submittedName>
</protein>
<evidence type="ECO:0000313" key="1">
    <source>
        <dbReference type="EMBL" id="MBK1865117.1"/>
    </source>
</evidence>
<comment type="caution">
    <text evidence="1">The sequence shown here is derived from an EMBL/GenBank/DDBJ whole genome shotgun (WGS) entry which is preliminary data.</text>
</comment>
<reference evidence="1" key="1">
    <citation type="submission" date="2021-01" db="EMBL/GenBank/DDBJ databases">
        <authorList>
            <person name="Sun Q."/>
        </authorList>
    </citation>
    <scope>NUCLEOTIDE SEQUENCE</scope>
    <source>
        <strain evidence="1">YIM B02566</strain>
    </source>
</reference>
<keyword evidence="1" id="KW-0031">Aminopeptidase</keyword>
<gene>
    <name evidence="1" type="ORF">JHL16_02040</name>
</gene>
<organism evidence="1 2">
    <name type="scientific">Taklimakanibacter albus</name>
    <dbReference type="NCBI Taxonomy" id="2800327"/>
    <lineage>
        <taxon>Bacteria</taxon>
        <taxon>Pseudomonadati</taxon>
        <taxon>Pseudomonadota</taxon>
        <taxon>Alphaproteobacteria</taxon>
        <taxon>Hyphomicrobiales</taxon>
        <taxon>Aestuariivirgaceae</taxon>
        <taxon>Taklimakanibacter</taxon>
    </lineage>
</organism>
<accession>A0ACC5QXP7</accession>
<name>A0ACC5QXP7_9HYPH</name>
<proteinExistence type="predicted"/>
<keyword evidence="2" id="KW-1185">Reference proteome</keyword>
<keyword evidence="1" id="KW-0378">Hydrolase</keyword>
<dbReference type="EMBL" id="JAENHL010000004">
    <property type="protein sequence ID" value="MBK1865117.1"/>
    <property type="molecule type" value="Genomic_DNA"/>
</dbReference>
<keyword evidence="1" id="KW-0645">Protease</keyword>
<dbReference type="Proteomes" id="UP000616151">
    <property type="component" value="Unassembled WGS sequence"/>
</dbReference>